<dbReference type="Gene3D" id="3.40.50.720">
    <property type="entry name" value="NAD(P)-binding Rossmann-like Domain"/>
    <property type="match status" value="1"/>
</dbReference>
<dbReference type="PANTHER" id="PTHR43976">
    <property type="entry name" value="SHORT CHAIN DEHYDROGENASE"/>
    <property type="match status" value="1"/>
</dbReference>
<dbReference type="InterPro" id="IPR002347">
    <property type="entry name" value="SDR_fam"/>
</dbReference>
<organism evidence="4 5">
    <name type="scientific">Lentinula raphanica</name>
    <dbReference type="NCBI Taxonomy" id="153919"/>
    <lineage>
        <taxon>Eukaryota</taxon>
        <taxon>Fungi</taxon>
        <taxon>Dikarya</taxon>
        <taxon>Basidiomycota</taxon>
        <taxon>Agaricomycotina</taxon>
        <taxon>Agaricomycetes</taxon>
        <taxon>Agaricomycetidae</taxon>
        <taxon>Agaricales</taxon>
        <taxon>Marasmiineae</taxon>
        <taxon>Omphalotaceae</taxon>
        <taxon>Lentinula</taxon>
    </lineage>
</organism>
<dbReference type="CDD" id="cd05374">
    <property type="entry name" value="17beta-HSD-like_SDR_c"/>
    <property type="match status" value="1"/>
</dbReference>
<dbReference type="GO" id="GO:0016491">
    <property type="term" value="F:oxidoreductase activity"/>
    <property type="evidence" value="ECO:0007669"/>
    <property type="project" value="UniProtKB-KW"/>
</dbReference>
<dbReference type="Proteomes" id="UP001163846">
    <property type="component" value="Unassembled WGS sequence"/>
</dbReference>
<evidence type="ECO:0000256" key="3">
    <source>
        <dbReference type="RuleBase" id="RU000363"/>
    </source>
</evidence>
<dbReference type="AlphaFoldDB" id="A0AA38PG13"/>
<accession>A0AA38PG13</accession>
<evidence type="ECO:0000313" key="5">
    <source>
        <dbReference type="Proteomes" id="UP001163846"/>
    </source>
</evidence>
<gene>
    <name evidence="4" type="ORF">F5878DRAFT_608087</name>
</gene>
<dbReference type="SUPFAM" id="SSF51735">
    <property type="entry name" value="NAD(P)-binding Rossmann-fold domains"/>
    <property type="match status" value="1"/>
</dbReference>
<dbReference type="PANTHER" id="PTHR43976:SF16">
    <property type="entry name" value="SHORT-CHAIN DEHYDROGENASE_REDUCTASE FAMILY PROTEIN"/>
    <property type="match status" value="1"/>
</dbReference>
<reference evidence="4" key="1">
    <citation type="submission" date="2022-08" db="EMBL/GenBank/DDBJ databases">
        <authorList>
            <consortium name="DOE Joint Genome Institute"/>
            <person name="Min B."/>
            <person name="Riley R."/>
            <person name="Sierra-Patev S."/>
            <person name="Naranjo-Ortiz M."/>
            <person name="Looney B."/>
            <person name="Konkel Z."/>
            <person name="Slot J.C."/>
            <person name="Sakamoto Y."/>
            <person name="Steenwyk J.L."/>
            <person name="Rokas A."/>
            <person name="Carro J."/>
            <person name="Camarero S."/>
            <person name="Ferreira P."/>
            <person name="Molpeceres G."/>
            <person name="Ruiz-Duenas F.J."/>
            <person name="Serrano A."/>
            <person name="Henrissat B."/>
            <person name="Drula E."/>
            <person name="Hughes K.W."/>
            <person name="Mata J.L."/>
            <person name="Ishikawa N.K."/>
            <person name="Vargas-Isla R."/>
            <person name="Ushijima S."/>
            <person name="Smith C.A."/>
            <person name="Ahrendt S."/>
            <person name="Andreopoulos W."/>
            <person name="He G."/>
            <person name="Labutti K."/>
            <person name="Lipzen A."/>
            <person name="Ng V."/>
            <person name="Sandor L."/>
            <person name="Barry K."/>
            <person name="Martinez A.T."/>
            <person name="Xiao Y."/>
            <person name="Gibbons J.G."/>
            <person name="Terashima K."/>
            <person name="Hibbett D.S."/>
            <person name="Grigoriev I.V."/>
        </authorList>
    </citation>
    <scope>NUCLEOTIDE SEQUENCE</scope>
    <source>
        <strain evidence="4">TFB9207</strain>
    </source>
</reference>
<evidence type="ECO:0000313" key="4">
    <source>
        <dbReference type="EMBL" id="KAJ3842272.1"/>
    </source>
</evidence>
<dbReference type="InterPro" id="IPR036291">
    <property type="entry name" value="NAD(P)-bd_dom_sf"/>
</dbReference>
<comment type="similarity">
    <text evidence="1 3">Belongs to the short-chain dehydrogenases/reductases (SDR) family.</text>
</comment>
<name>A0AA38PG13_9AGAR</name>
<dbReference type="PRINTS" id="PR00080">
    <property type="entry name" value="SDRFAMILY"/>
</dbReference>
<comment type="caution">
    <text evidence="4">The sequence shown here is derived from an EMBL/GenBank/DDBJ whole genome shotgun (WGS) entry which is preliminary data.</text>
</comment>
<proteinExistence type="inferred from homology"/>
<sequence length="372" mass="40884">MDSSYHGRSSPSPWLKRSALISNPRTLKMYSPSRVWFITGTSSGLGKALTDLLLANGERVVATCRNPAAHDNLAAQYPDQILAYKLDVTKEDEIKVALAAGVKRFGRIDVVVNNAGIGLFGELEAVPEEDARYIMELQYWGPIHVMKEAARIFREVNPKGSGGRLFNVSTVGGYRANPTLTYYSASKFALEASTQSFLQEMHPSWNIKGCILEPGGFRSGWSTGHNSKIVPPHPAYTDPSNPTSLFRQAHGNFPYLGDPVKMAKAVIRLADLSLGVRSELPGLWVGEGVEKTVAEHMSSFGDSPIELPLRVQLGSESLFLVRMQAQNTLEDAKKWEWISHSTNADDMDGENYVKKYLMGSGAFDDVDKAVSD</sequence>
<keyword evidence="2" id="KW-0560">Oxidoreductase</keyword>
<evidence type="ECO:0000256" key="1">
    <source>
        <dbReference type="ARBA" id="ARBA00006484"/>
    </source>
</evidence>
<dbReference type="Pfam" id="PF00106">
    <property type="entry name" value="adh_short"/>
    <property type="match status" value="1"/>
</dbReference>
<dbReference type="InterPro" id="IPR051911">
    <property type="entry name" value="SDR_oxidoreductase"/>
</dbReference>
<dbReference type="EMBL" id="MU806011">
    <property type="protein sequence ID" value="KAJ3842272.1"/>
    <property type="molecule type" value="Genomic_DNA"/>
</dbReference>
<dbReference type="PRINTS" id="PR00081">
    <property type="entry name" value="GDHRDH"/>
</dbReference>
<evidence type="ECO:0008006" key="6">
    <source>
        <dbReference type="Google" id="ProtNLM"/>
    </source>
</evidence>
<evidence type="ECO:0000256" key="2">
    <source>
        <dbReference type="ARBA" id="ARBA00023002"/>
    </source>
</evidence>
<protein>
    <recommendedName>
        <fullName evidence="6">NAD(P)-binding protein</fullName>
    </recommendedName>
</protein>
<keyword evidence="5" id="KW-1185">Reference proteome</keyword>